<feature type="domain" description="Four-carbon acid sugar kinase nucleotide binding" evidence="8">
    <location>
        <begin position="249"/>
        <end position="419"/>
    </location>
</feature>
<evidence type="ECO:0000256" key="2">
    <source>
        <dbReference type="ARBA" id="ARBA00022679"/>
    </source>
</evidence>
<comment type="similarity">
    <text evidence="1">Belongs to the four-carbon acid sugar kinase family.</text>
</comment>
<proteinExistence type="inferred from homology"/>
<dbReference type="InterPro" id="IPR037051">
    <property type="entry name" value="4-carb_acid_sugar_kinase_N_sf"/>
</dbReference>
<evidence type="ECO:0000313" key="10">
    <source>
        <dbReference type="Proteomes" id="UP000013523"/>
    </source>
</evidence>
<dbReference type="AlphaFoldDB" id="R4KA22"/>
<dbReference type="GO" id="GO:0016301">
    <property type="term" value="F:kinase activity"/>
    <property type="evidence" value="ECO:0007669"/>
    <property type="project" value="UniProtKB-KW"/>
</dbReference>
<evidence type="ECO:0000256" key="6">
    <source>
        <dbReference type="ARBA" id="ARBA00023277"/>
    </source>
</evidence>
<sequence length="438" mass="48066">MLKTVIIADDLTGANDTGALLAKNGLKVGTLLQESDLYKFKSFDVLSITTNSRGLAPEDAYKKVKDAVNLFNDKENLFFSKRIDSTLRGNVGYEIDSIIESLGSDITAIVVASFPDSGRVSIGDFLLVNGVPLEKTEVAKDPTSPVSTSKVTEIVKKQSKYKVGFISLDKVLKGADVIKQEIIKNAQQKNRIIVIDACTNNDINEIAKASVESKLKFVSVDPGPFTAAAANVFYKKDEKLKIREKVLCGIGSASNLTREQINYLKVKYNPLIVKTNTLDFLHEAKKDREINRIVNEIIHKEDNYSILVVTTTTEEKDVLNFSEIEKNYNLNKKQCSNLITSAIAEILCLVIKKLGNKIGSVYTSGGDVTEDFCNKIKADGIDVKDEVIPLAIYGRVIGGVFNNKPIITKGGLVGTKDTLSVCINYLKTKTSTEYSNQG</sequence>
<evidence type="ECO:0008006" key="11">
    <source>
        <dbReference type="Google" id="ProtNLM"/>
    </source>
</evidence>
<dbReference type="Pfam" id="PF07005">
    <property type="entry name" value="SBD_N"/>
    <property type="match status" value="1"/>
</dbReference>
<dbReference type="SUPFAM" id="SSF142764">
    <property type="entry name" value="YgbK-like"/>
    <property type="match status" value="1"/>
</dbReference>
<dbReference type="HOGENOM" id="CLU_029424_0_1_9"/>
<keyword evidence="6" id="KW-0119">Carbohydrate metabolism</keyword>
<dbReference type="KEGG" id="cpas:Clopa_3738"/>
<dbReference type="GO" id="GO:0005524">
    <property type="term" value="F:ATP binding"/>
    <property type="evidence" value="ECO:0007669"/>
    <property type="project" value="UniProtKB-KW"/>
</dbReference>
<dbReference type="OrthoDB" id="9778478at2"/>
<protein>
    <recommendedName>
        <fullName evidence="11">Type III effector Hrp-dependent outer protein</fullName>
    </recommendedName>
</protein>
<accession>R4KA22</accession>
<keyword evidence="5" id="KW-0067">ATP-binding</keyword>
<organism evidence="9 10">
    <name type="scientific">Clostridium pasteurianum BC1</name>
    <dbReference type="NCBI Taxonomy" id="86416"/>
    <lineage>
        <taxon>Bacteria</taxon>
        <taxon>Bacillati</taxon>
        <taxon>Bacillota</taxon>
        <taxon>Clostridia</taxon>
        <taxon>Eubacteriales</taxon>
        <taxon>Clostridiaceae</taxon>
        <taxon>Clostridium</taxon>
    </lineage>
</organism>
<gene>
    <name evidence="9" type="ORF">Clopa_3738</name>
</gene>
<reference evidence="9 10" key="1">
    <citation type="submission" date="2012-01" db="EMBL/GenBank/DDBJ databases">
        <title>Complete sequence of chromosome of Clostridium pasteurianum BC1.</title>
        <authorList>
            <consortium name="US DOE Joint Genome Institute"/>
            <person name="Lucas S."/>
            <person name="Han J."/>
            <person name="Lapidus A."/>
            <person name="Cheng J.-F."/>
            <person name="Goodwin L."/>
            <person name="Pitluck S."/>
            <person name="Peters L."/>
            <person name="Mikhailova N."/>
            <person name="Teshima H."/>
            <person name="Detter J.C."/>
            <person name="Han C."/>
            <person name="Tapia R."/>
            <person name="Land M."/>
            <person name="Hauser L."/>
            <person name="Kyrpides N."/>
            <person name="Ivanova N."/>
            <person name="Pagani I."/>
            <person name="Dunn J."/>
            <person name="Taghavi S."/>
            <person name="Francis A."/>
            <person name="van der Lelie D."/>
            <person name="Woyke T."/>
        </authorList>
    </citation>
    <scope>NUCLEOTIDE SEQUENCE [LARGE SCALE GENOMIC DNA]</scope>
    <source>
        <strain evidence="9 10">BC1</strain>
    </source>
</reference>
<evidence type="ECO:0000259" key="8">
    <source>
        <dbReference type="Pfam" id="PF17042"/>
    </source>
</evidence>
<dbReference type="eggNOG" id="COG3395">
    <property type="taxonomic scope" value="Bacteria"/>
</dbReference>
<evidence type="ECO:0000256" key="3">
    <source>
        <dbReference type="ARBA" id="ARBA00022741"/>
    </source>
</evidence>
<keyword evidence="2" id="KW-0808">Transferase</keyword>
<dbReference type="RefSeq" id="WP_015616799.1">
    <property type="nucleotide sequence ID" value="NC_021182.1"/>
</dbReference>
<dbReference type="PATRIC" id="fig|86416.3.peg.3736"/>
<name>R4KA22_CLOPA</name>
<dbReference type="InterPro" id="IPR031475">
    <property type="entry name" value="NBD_C"/>
</dbReference>
<keyword evidence="3" id="KW-0547">Nucleotide-binding</keyword>
<dbReference type="InterPro" id="IPR010737">
    <property type="entry name" value="4-carb_acid_sugar_kinase_N"/>
</dbReference>
<evidence type="ECO:0000259" key="7">
    <source>
        <dbReference type="Pfam" id="PF07005"/>
    </source>
</evidence>
<feature type="domain" description="Four-carbon acid sugar kinase N-terminal" evidence="7">
    <location>
        <begin position="5"/>
        <end position="228"/>
    </location>
</feature>
<evidence type="ECO:0000313" key="9">
    <source>
        <dbReference type="EMBL" id="AGK98516.1"/>
    </source>
</evidence>
<dbReference type="InterPro" id="IPR042213">
    <property type="entry name" value="NBD_C_sf"/>
</dbReference>
<evidence type="ECO:0000256" key="1">
    <source>
        <dbReference type="ARBA" id="ARBA00005715"/>
    </source>
</evidence>
<dbReference type="Gene3D" id="3.40.980.20">
    <property type="entry name" value="Four-carbon acid sugar kinase, nucleotide binding domain"/>
    <property type="match status" value="1"/>
</dbReference>
<keyword evidence="10" id="KW-1185">Reference proteome</keyword>
<dbReference type="Gene3D" id="3.40.50.10840">
    <property type="entry name" value="Putative sugar-binding, N-terminal domain"/>
    <property type="match status" value="1"/>
</dbReference>
<dbReference type="EMBL" id="CP003261">
    <property type="protein sequence ID" value="AGK98516.1"/>
    <property type="molecule type" value="Genomic_DNA"/>
</dbReference>
<dbReference type="Pfam" id="PF17042">
    <property type="entry name" value="NBD_C"/>
    <property type="match status" value="1"/>
</dbReference>
<dbReference type="STRING" id="86416.Clopa_3738"/>
<evidence type="ECO:0000256" key="4">
    <source>
        <dbReference type="ARBA" id="ARBA00022777"/>
    </source>
</evidence>
<evidence type="ECO:0000256" key="5">
    <source>
        <dbReference type="ARBA" id="ARBA00022840"/>
    </source>
</evidence>
<dbReference type="Proteomes" id="UP000013523">
    <property type="component" value="Chromosome"/>
</dbReference>
<keyword evidence="4" id="KW-0418">Kinase</keyword>